<organism evidence="1 2">
    <name type="scientific">Tuber borchii</name>
    <name type="common">White truffle</name>
    <dbReference type="NCBI Taxonomy" id="42251"/>
    <lineage>
        <taxon>Eukaryota</taxon>
        <taxon>Fungi</taxon>
        <taxon>Dikarya</taxon>
        <taxon>Ascomycota</taxon>
        <taxon>Pezizomycotina</taxon>
        <taxon>Pezizomycetes</taxon>
        <taxon>Pezizales</taxon>
        <taxon>Tuberaceae</taxon>
        <taxon>Tuber</taxon>
    </lineage>
</organism>
<dbReference type="OrthoDB" id="10354081at2759"/>
<proteinExistence type="predicted"/>
<name>A0A2T7A7Q1_TUBBO</name>
<comment type="caution">
    <text evidence="1">The sequence shown here is derived from an EMBL/GenBank/DDBJ whole genome shotgun (WGS) entry which is preliminary data.</text>
</comment>
<protein>
    <submittedName>
        <fullName evidence="1">Uncharacterized protein</fullName>
    </submittedName>
</protein>
<accession>A0A2T7A7Q1</accession>
<gene>
    <name evidence="1" type="ORF">B9Z19DRAFT_1071598</name>
</gene>
<evidence type="ECO:0000313" key="2">
    <source>
        <dbReference type="Proteomes" id="UP000244722"/>
    </source>
</evidence>
<keyword evidence="2" id="KW-1185">Reference proteome</keyword>
<evidence type="ECO:0000313" key="1">
    <source>
        <dbReference type="EMBL" id="PUU83761.1"/>
    </source>
</evidence>
<dbReference type="AlphaFoldDB" id="A0A2T7A7Q1"/>
<reference evidence="1 2" key="1">
    <citation type="submission" date="2017-04" db="EMBL/GenBank/DDBJ databases">
        <title>Draft genome sequence of Tuber borchii Vittad., a whitish edible truffle.</title>
        <authorList>
            <consortium name="DOE Joint Genome Institute"/>
            <person name="Murat C."/>
            <person name="Kuo A."/>
            <person name="Barry K.W."/>
            <person name="Clum A."/>
            <person name="Dockter R.B."/>
            <person name="Fauchery L."/>
            <person name="Iotti M."/>
            <person name="Kohler A."/>
            <person name="Labutti K."/>
            <person name="Lindquist E.A."/>
            <person name="Lipzen A."/>
            <person name="Ohm R.A."/>
            <person name="Wang M."/>
            <person name="Grigoriev I.V."/>
            <person name="Zambonelli A."/>
            <person name="Martin F.M."/>
        </authorList>
    </citation>
    <scope>NUCLEOTIDE SEQUENCE [LARGE SCALE GENOMIC DNA]</scope>
    <source>
        <strain evidence="1 2">Tbo3840</strain>
    </source>
</reference>
<dbReference type="EMBL" id="NESQ01000007">
    <property type="protein sequence ID" value="PUU83761.1"/>
    <property type="molecule type" value="Genomic_DNA"/>
</dbReference>
<sequence length="88" mass="10270">MRADLTKRQRAYQNLVKKVDTRNEKYEEEIRSMVFTEEQIACRKEAMNKLLAALYNELCCFRETVQKIDEEVSKLEGAAILLALKEAV</sequence>
<dbReference type="Proteomes" id="UP000244722">
    <property type="component" value="Unassembled WGS sequence"/>
</dbReference>